<evidence type="ECO:0000313" key="2">
    <source>
        <dbReference type="EMBL" id="EOR00023.1"/>
    </source>
</evidence>
<name>R9ACZ7_WALI9</name>
<reference evidence="3" key="1">
    <citation type="journal article" date="2013" name="BMC Genomics">
        <title>Genome and transcriptome sequencing of the halophilic fungus Wallemia ichthyophaga: haloadaptations present and absent.</title>
        <authorList>
            <person name="Zajc J."/>
            <person name="Liu Y."/>
            <person name="Dai W."/>
            <person name="Yang Z."/>
            <person name="Hu J."/>
            <person name="Gostincar C."/>
            <person name="Gunde-Cimerman N."/>
        </authorList>
    </citation>
    <scope>NUCLEOTIDE SEQUENCE [LARGE SCALE GENOMIC DNA]</scope>
    <source>
        <strain evidence="3">EXF-994 / CBS 113033</strain>
    </source>
</reference>
<dbReference type="GeneID" id="20374204"/>
<dbReference type="OrthoDB" id="3345311at2759"/>
<proteinExistence type="predicted"/>
<dbReference type="EMBL" id="KE007237">
    <property type="protein sequence ID" value="EOR00023.1"/>
    <property type="molecule type" value="Genomic_DNA"/>
</dbReference>
<dbReference type="HOGENOM" id="CLU_1129822_0_0_1"/>
<dbReference type="KEGG" id="wic:J056_001252"/>
<evidence type="ECO:0000256" key="1">
    <source>
        <dbReference type="SAM" id="MobiDB-lite"/>
    </source>
</evidence>
<organism evidence="2 3">
    <name type="scientific">Wallemia ichthyophaga (strain EXF-994 / CBS 113033)</name>
    <dbReference type="NCBI Taxonomy" id="1299270"/>
    <lineage>
        <taxon>Eukaryota</taxon>
        <taxon>Fungi</taxon>
        <taxon>Dikarya</taxon>
        <taxon>Basidiomycota</taxon>
        <taxon>Wallemiomycotina</taxon>
        <taxon>Wallemiomycetes</taxon>
        <taxon>Wallemiales</taxon>
        <taxon>Wallemiaceae</taxon>
        <taxon>Wallemia</taxon>
    </lineage>
</organism>
<accession>R9ACZ7</accession>
<dbReference type="RefSeq" id="XP_009269087.1">
    <property type="nucleotide sequence ID" value="XM_009270812.1"/>
</dbReference>
<dbReference type="Proteomes" id="UP000014064">
    <property type="component" value="Unassembled WGS sequence"/>
</dbReference>
<protein>
    <recommendedName>
        <fullName evidence="4">CCD97-like C-terminal domain-containing protein</fullName>
    </recommendedName>
</protein>
<evidence type="ECO:0000313" key="3">
    <source>
        <dbReference type="Proteomes" id="UP000014064"/>
    </source>
</evidence>
<keyword evidence="3" id="KW-1185">Reference proteome</keyword>
<feature type="region of interest" description="Disordered" evidence="1">
    <location>
        <begin position="222"/>
        <end position="246"/>
    </location>
</feature>
<dbReference type="STRING" id="1299270.R9ACZ7"/>
<evidence type="ECO:0008006" key="4">
    <source>
        <dbReference type="Google" id="ProtNLM"/>
    </source>
</evidence>
<sequence length="246" mass="28203">MNTDQIDNILRWLGSDDKQTLKLNPLLFLHKNIFFLPPNLLNYFHSVTTPKQRTNIPIIKKRRLNWAKSQQQQSKDTFTTQAGRFRDPSNFEETVQRDSLGNHPSFKYAHDAGLNESQWLSNNSMMSKHAKLGKLAGLLSEYESERDSRSYTQSKIAALRKNNSGSLGRSVFDGDDGHVDHLGELTGKESFERLLLENWIDGVDDLLDYSVDFDDSYDSLSLNNPTELDEDLQQSKYFDDSDSDCN</sequence>
<gene>
    <name evidence="2" type="ORF">J056_001252</name>
</gene>
<dbReference type="AlphaFoldDB" id="R9ACZ7"/>
<dbReference type="OMA" id="DYDAVDW"/>
<dbReference type="eggNOG" id="ENOG502SMT9">
    <property type="taxonomic scope" value="Eukaryota"/>
</dbReference>